<reference evidence="1" key="1">
    <citation type="submission" date="2017-02" db="UniProtKB">
        <authorList>
            <consortium name="WormBaseParasite"/>
        </authorList>
    </citation>
    <scope>IDENTIFICATION</scope>
</reference>
<dbReference type="AlphaFoldDB" id="A0A0N4X4V1"/>
<sequence>MTSMRSIAHNLLGIGHERLACQFYAPPTNQRLSFPQSQSHHQHETTTRPIDQLRNRIARWLCSDCLHRKFSNSQERHNHQETIQRWLDRHVAIHLPTNQCCSFHGQRQCHQFVGSIDLLLLLQNRRQRELDKVLVSRLLPVFHIFAHSWQERFLHGHYIALSTNRRFAQEP</sequence>
<accession>A0A0N4X4V1</accession>
<protein>
    <submittedName>
        <fullName evidence="1">Transposase</fullName>
    </submittedName>
</protein>
<evidence type="ECO:0000313" key="1">
    <source>
        <dbReference type="WBParaSite" id="HPLM_0001939301-mRNA-1"/>
    </source>
</evidence>
<proteinExistence type="predicted"/>
<dbReference type="WBParaSite" id="HPLM_0001939301-mRNA-1">
    <property type="protein sequence ID" value="HPLM_0001939301-mRNA-1"/>
    <property type="gene ID" value="HPLM_0001939301"/>
</dbReference>
<name>A0A0N4X4V1_HAEPC</name>
<organism evidence="1">
    <name type="scientific">Haemonchus placei</name>
    <name type="common">Barber's pole worm</name>
    <dbReference type="NCBI Taxonomy" id="6290"/>
    <lineage>
        <taxon>Eukaryota</taxon>
        <taxon>Metazoa</taxon>
        <taxon>Ecdysozoa</taxon>
        <taxon>Nematoda</taxon>
        <taxon>Chromadorea</taxon>
        <taxon>Rhabditida</taxon>
        <taxon>Rhabditina</taxon>
        <taxon>Rhabditomorpha</taxon>
        <taxon>Strongyloidea</taxon>
        <taxon>Trichostrongylidae</taxon>
        <taxon>Haemonchus</taxon>
    </lineage>
</organism>